<dbReference type="AlphaFoldDB" id="A0A0F9C314"/>
<organism evidence="1">
    <name type="scientific">marine sediment metagenome</name>
    <dbReference type="NCBI Taxonomy" id="412755"/>
    <lineage>
        <taxon>unclassified sequences</taxon>
        <taxon>metagenomes</taxon>
        <taxon>ecological metagenomes</taxon>
    </lineage>
</organism>
<name>A0A0F9C314_9ZZZZ</name>
<accession>A0A0F9C314</accession>
<protein>
    <submittedName>
        <fullName evidence="1">Uncharacterized protein</fullName>
    </submittedName>
</protein>
<proteinExistence type="predicted"/>
<reference evidence="1" key="1">
    <citation type="journal article" date="2015" name="Nature">
        <title>Complex archaea that bridge the gap between prokaryotes and eukaryotes.</title>
        <authorList>
            <person name="Spang A."/>
            <person name="Saw J.H."/>
            <person name="Jorgensen S.L."/>
            <person name="Zaremba-Niedzwiedzka K."/>
            <person name="Martijn J."/>
            <person name="Lind A.E."/>
            <person name="van Eijk R."/>
            <person name="Schleper C."/>
            <person name="Guy L."/>
            <person name="Ettema T.J."/>
        </authorList>
    </citation>
    <scope>NUCLEOTIDE SEQUENCE</scope>
</reference>
<evidence type="ECO:0000313" key="1">
    <source>
        <dbReference type="EMBL" id="KKL28600.1"/>
    </source>
</evidence>
<dbReference type="EMBL" id="LAZR01035037">
    <property type="protein sequence ID" value="KKL28600.1"/>
    <property type="molecule type" value="Genomic_DNA"/>
</dbReference>
<comment type="caution">
    <text evidence="1">The sequence shown here is derived from an EMBL/GenBank/DDBJ whole genome shotgun (WGS) entry which is preliminary data.</text>
</comment>
<sequence>MNATAVVWGRCVAEAVGYPAEEARPLGLAWAILQERDVRPPASCDVMVFAGHQVGVADEVDFVVRVGRHRCDDQAYYRAVRSLRQRHDAVLYDYTCVLDPVADSRLEALDSTRLAAHLWRKHQ</sequence>
<gene>
    <name evidence="1" type="ORF">LCGC14_2373500</name>
</gene>